<dbReference type="InterPro" id="IPR017853">
    <property type="entry name" value="GH"/>
</dbReference>
<keyword evidence="2" id="KW-0808">Transferase</keyword>
<dbReference type="Gene3D" id="2.60.40.1180">
    <property type="entry name" value="Golgi alpha-mannosidase II"/>
    <property type="match status" value="1"/>
</dbReference>
<dbReference type="RefSeq" id="WP_101285032.1">
    <property type="nucleotide sequence ID" value="NZ_CP024199.1"/>
</dbReference>
<dbReference type="SUPFAM" id="SSF51445">
    <property type="entry name" value="(Trans)glycosidases"/>
    <property type="match status" value="1"/>
</dbReference>
<dbReference type="InterPro" id="IPR016377">
    <property type="entry name" value="Sucrose_GGa_phosphorylase-rel"/>
</dbReference>
<dbReference type="InterPro" id="IPR013780">
    <property type="entry name" value="Glyco_hydro_b"/>
</dbReference>
<dbReference type="InterPro" id="IPR033746">
    <property type="entry name" value="GGa_phosphorylase"/>
</dbReference>
<dbReference type="InterPro" id="IPR006047">
    <property type="entry name" value="GH13_cat_dom"/>
</dbReference>
<reference evidence="4 5" key="1">
    <citation type="submission" date="2017-10" db="EMBL/GenBank/DDBJ databases">
        <title>Biodiversity and function of Thalassospira species in the particle-attached aromatic-hydrocarbon-degrading consortia from the surface seawater of the China South Sea.</title>
        <authorList>
            <person name="Dong C."/>
            <person name="Liu R."/>
            <person name="Shao Z."/>
        </authorList>
    </citation>
    <scope>NUCLEOTIDE SEQUENCE [LARGE SCALE GENOMIC DNA]</scope>
    <source>
        <strain evidence="4 5">CSC3H3</strain>
    </source>
</reference>
<dbReference type="PIRSF" id="PIRSF003059">
    <property type="entry name" value="Sucrose_phosphorylase"/>
    <property type="match status" value="1"/>
</dbReference>
<feature type="domain" description="Glycosyl hydrolase family 13 catalytic" evidence="3">
    <location>
        <begin position="64"/>
        <end position="471"/>
    </location>
</feature>
<accession>A0ABM6QA56</accession>
<proteinExistence type="predicted"/>
<evidence type="ECO:0000313" key="5">
    <source>
        <dbReference type="Proteomes" id="UP000233458"/>
    </source>
</evidence>
<evidence type="ECO:0000256" key="1">
    <source>
        <dbReference type="ARBA" id="ARBA00022676"/>
    </source>
</evidence>
<evidence type="ECO:0000256" key="2">
    <source>
        <dbReference type="ARBA" id="ARBA00022679"/>
    </source>
</evidence>
<dbReference type="PANTHER" id="PTHR10357">
    <property type="entry name" value="ALPHA-AMYLASE FAMILY MEMBER"/>
    <property type="match status" value="1"/>
</dbReference>
<protein>
    <submittedName>
        <fullName evidence="4">Sugar phosphorylase</fullName>
    </submittedName>
</protein>
<name>A0ABM6QA56_9PROT</name>
<gene>
    <name evidence="4" type="ORF">CSC3H3_12560</name>
</gene>
<dbReference type="PANTHER" id="PTHR10357:SF214">
    <property type="entry name" value="GLUCOSYLGLYCERATE PHOSPHORYLASE"/>
    <property type="match status" value="1"/>
</dbReference>
<keyword evidence="1" id="KW-0328">Glycosyltransferase</keyword>
<organism evidence="4 5">
    <name type="scientific">Thalassospira marina</name>
    <dbReference type="NCBI Taxonomy" id="2048283"/>
    <lineage>
        <taxon>Bacteria</taxon>
        <taxon>Pseudomonadati</taxon>
        <taxon>Pseudomonadota</taxon>
        <taxon>Alphaproteobacteria</taxon>
        <taxon>Rhodospirillales</taxon>
        <taxon>Thalassospiraceae</taxon>
        <taxon>Thalassospira</taxon>
    </lineage>
</organism>
<dbReference type="Proteomes" id="UP000233458">
    <property type="component" value="Chromosome"/>
</dbReference>
<dbReference type="Gene3D" id="3.90.400.10">
    <property type="entry name" value="Oligo-1,6-glucosidase, Domain 2"/>
    <property type="match status" value="1"/>
</dbReference>
<dbReference type="InterPro" id="IPR045857">
    <property type="entry name" value="O16G_dom_2"/>
</dbReference>
<dbReference type="SMART" id="SM00642">
    <property type="entry name" value="Aamy"/>
    <property type="match status" value="1"/>
</dbReference>
<sequence length="604" mass="67725">MDRVVGTSGRIAFASAMRNLLADVYPQHDPALLVRRVFEELDLPLEGDGPEPAEETLRKWDQRDAFLITYGDSISRNGYQGLKSLRDFHQKWLKDWLPGIHILPFHPFTSDDGFSVSDFTTLRPELGTWDDVEDLSKHAKVMADLVANHISASHEWFAQFLAGQEPGVGYIKTANDGDDISQVVRPRSHPLLNKVETALGPKNVWCTFSYDQVDLDYGNPDVFFEILKIVLDYVSHGVTVIRLDAIGFIWKEAGTPSINADQTHKIIKALRLAANAVAPDLVFITETNLPMVENLSYFGQQDEGHLIYNFSLPPVILHALLSGRSDYIRKCIMAMPPAPAGCTFFNFTASHDGIGLRPAENIVPDDDILQMTEHARKMGGEVSYRSVAGGGQRPYELNVTLFSMLAESFAGERMFGLERFVMSQAIAMSLEGIPAIYVQSIFASENDQNGYQQTGIPRRLNRKIWQLDEAEAVLETPGLPQQAFGQLRALMSIRQGQPAFHPNATQYTLNLGSELLGVWRQSHLNDQSIFCVFNLTGEAQDLDLSRINLIMNEGWQDLISGKVIPDYDGIMTLAPYQIVWISNLDGRHRTESRLLQRYRDAMPV</sequence>
<evidence type="ECO:0000313" key="4">
    <source>
        <dbReference type="EMBL" id="AUG53450.1"/>
    </source>
</evidence>
<dbReference type="EMBL" id="CP024199">
    <property type="protein sequence ID" value="AUG53450.1"/>
    <property type="molecule type" value="Genomic_DNA"/>
</dbReference>
<dbReference type="Gene3D" id="3.20.20.80">
    <property type="entry name" value="Glycosidases"/>
    <property type="match status" value="1"/>
</dbReference>
<evidence type="ECO:0000259" key="3">
    <source>
        <dbReference type="SMART" id="SM00642"/>
    </source>
</evidence>
<dbReference type="Pfam" id="PF00128">
    <property type="entry name" value="Alpha-amylase"/>
    <property type="match status" value="1"/>
</dbReference>
<dbReference type="CDD" id="cd11356">
    <property type="entry name" value="AmyAc_Sucrose_phosphorylase-like_1"/>
    <property type="match status" value="1"/>
</dbReference>
<keyword evidence="5" id="KW-1185">Reference proteome</keyword>